<sequence>MRAFRSRIHQMADWRRQGVVHCVLATSLLLAATLCSLSLEYWSNRTFHLVATTFNGMTWESYRNLALITVFLGWVLSRTPERQTTHRRPFRP</sequence>
<dbReference type="AlphaFoldDB" id="A0A517ZN08"/>
<gene>
    <name evidence="2" type="ORF">Mal52_23230</name>
</gene>
<organism evidence="2 3">
    <name type="scientific">Symmachiella dynata</name>
    <dbReference type="NCBI Taxonomy" id="2527995"/>
    <lineage>
        <taxon>Bacteria</taxon>
        <taxon>Pseudomonadati</taxon>
        <taxon>Planctomycetota</taxon>
        <taxon>Planctomycetia</taxon>
        <taxon>Planctomycetales</taxon>
        <taxon>Planctomycetaceae</taxon>
        <taxon>Symmachiella</taxon>
    </lineage>
</organism>
<proteinExistence type="predicted"/>
<evidence type="ECO:0000313" key="2">
    <source>
        <dbReference type="EMBL" id="QDU43846.1"/>
    </source>
</evidence>
<dbReference type="Proteomes" id="UP000319383">
    <property type="component" value="Chromosome"/>
</dbReference>
<feature type="transmembrane region" description="Helical" evidence="1">
    <location>
        <begin position="20"/>
        <end position="42"/>
    </location>
</feature>
<accession>A0A517ZN08</accession>
<feature type="transmembrane region" description="Helical" evidence="1">
    <location>
        <begin position="62"/>
        <end position="79"/>
    </location>
</feature>
<dbReference type="KEGG" id="sdyn:Mal52_23230"/>
<name>A0A517ZN08_9PLAN</name>
<keyword evidence="3" id="KW-1185">Reference proteome</keyword>
<protein>
    <submittedName>
        <fullName evidence="2">Uncharacterized protein</fullName>
    </submittedName>
</protein>
<keyword evidence="1" id="KW-0472">Membrane</keyword>
<keyword evidence="1" id="KW-1133">Transmembrane helix</keyword>
<reference evidence="2 3" key="1">
    <citation type="submission" date="2019-02" db="EMBL/GenBank/DDBJ databases">
        <title>Deep-cultivation of Planctomycetes and their phenomic and genomic characterization uncovers novel biology.</title>
        <authorList>
            <person name="Wiegand S."/>
            <person name="Jogler M."/>
            <person name="Boedeker C."/>
            <person name="Pinto D."/>
            <person name="Vollmers J."/>
            <person name="Rivas-Marin E."/>
            <person name="Kohn T."/>
            <person name="Peeters S.H."/>
            <person name="Heuer A."/>
            <person name="Rast P."/>
            <person name="Oberbeckmann S."/>
            <person name="Bunk B."/>
            <person name="Jeske O."/>
            <person name="Meyerdierks A."/>
            <person name="Storesund J.E."/>
            <person name="Kallscheuer N."/>
            <person name="Luecker S."/>
            <person name="Lage O.M."/>
            <person name="Pohl T."/>
            <person name="Merkel B.J."/>
            <person name="Hornburger P."/>
            <person name="Mueller R.-W."/>
            <person name="Bruemmer F."/>
            <person name="Labrenz M."/>
            <person name="Spormann A.M."/>
            <person name="Op den Camp H."/>
            <person name="Overmann J."/>
            <person name="Amann R."/>
            <person name="Jetten M.S.M."/>
            <person name="Mascher T."/>
            <person name="Medema M.H."/>
            <person name="Devos D.P."/>
            <person name="Kaster A.-K."/>
            <person name="Ovreas L."/>
            <person name="Rohde M."/>
            <person name="Galperin M.Y."/>
            <person name="Jogler C."/>
        </authorList>
    </citation>
    <scope>NUCLEOTIDE SEQUENCE [LARGE SCALE GENOMIC DNA]</scope>
    <source>
        <strain evidence="2 3">Mal52</strain>
    </source>
</reference>
<evidence type="ECO:0000256" key="1">
    <source>
        <dbReference type="SAM" id="Phobius"/>
    </source>
</evidence>
<keyword evidence="1" id="KW-0812">Transmembrane</keyword>
<dbReference type="EMBL" id="CP036276">
    <property type="protein sequence ID" value="QDU43846.1"/>
    <property type="molecule type" value="Genomic_DNA"/>
</dbReference>
<evidence type="ECO:0000313" key="3">
    <source>
        <dbReference type="Proteomes" id="UP000319383"/>
    </source>
</evidence>